<keyword evidence="4" id="KW-0449">Lipoprotein</keyword>
<evidence type="ECO:0000256" key="1">
    <source>
        <dbReference type="SAM" id="Coils"/>
    </source>
</evidence>
<proteinExistence type="predicted"/>
<dbReference type="EMBL" id="GDJX01004830">
    <property type="protein sequence ID" value="JAT63106.1"/>
    <property type="molecule type" value="Transcribed_RNA"/>
</dbReference>
<gene>
    <name evidence="4" type="primary">APOA4_0</name>
    <name evidence="4" type="ORF">g.114088</name>
</gene>
<reference evidence="4" key="1">
    <citation type="submission" date="2015-07" db="EMBL/GenBank/DDBJ databases">
        <title>Transcriptome Assembly of Anthurium amnicola.</title>
        <authorList>
            <person name="Suzuki J."/>
        </authorList>
    </citation>
    <scope>NUCLEOTIDE SEQUENCE</scope>
</reference>
<feature type="coiled-coil region" evidence="1">
    <location>
        <begin position="122"/>
        <end position="201"/>
    </location>
</feature>
<sequence length="443" mass="50074">RLARNPTPGPVRLLPLPPHRHRLRHHCGEENHVRKRPSLSSRCSPMAGPPELLLFLLVFSPTLLGIRGDAGVEVDAEEQRSPQLSELDQLRSKIAVLESSIIQGNLQSKAKEETLLQFENVIREKSEIIDSLHAQIESLQKKGATYAAEQVKVGKADAQSAELEKQIDKLKSDIQAQRGKSDALEARAVAAEKKVEELNLMLENIHGAWLPPWLSAHLGHCQSTAVARWNKHGKPAYDAFMQKVLQISAQAQKVEPHLEAAKDKWIPTLKDHWVTVRTSIEPYAQLVSTKTVEVYETSVTTIRPHIVRIQDTADPYFQDAKKLCKPYIDQVATSTKPHVEKMQAILKPYTEQVSYASGKFFKLATTYHHQVQSATKEVLKKYELTKDLATKELVWFAASAFLAMPIFLVYWLFASMVCQKSRSTQKTHGNHASRRRKHRHADK</sequence>
<name>A0A1D1Z8A3_9ARAE</name>
<dbReference type="PANTHER" id="PTHR34360">
    <property type="entry name" value="OS08G0519400 PROTEIN"/>
    <property type="match status" value="1"/>
</dbReference>
<keyword evidence="1" id="KW-0175">Coiled coil</keyword>
<dbReference type="SUPFAM" id="SSF58113">
    <property type="entry name" value="Apolipoprotein A-I"/>
    <property type="match status" value="1"/>
</dbReference>
<keyword evidence="3" id="KW-1133">Transmembrane helix</keyword>
<feature type="region of interest" description="Disordered" evidence="2">
    <location>
        <begin position="424"/>
        <end position="443"/>
    </location>
</feature>
<feature type="non-terminal residue" evidence="4">
    <location>
        <position position="1"/>
    </location>
</feature>
<evidence type="ECO:0000256" key="2">
    <source>
        <dbReference type="SAM" id="MobiDB-lite"/>
    </source>
</evidence>
<feature type="transmembrane region" description="Helical" evidence="3">
    <location>
        <begin position="393"/>
        <end position="413"/>
    </location>
</feature>
<dbReference type="AlphaFoldDB" id="A0A1D1Z8A3"/>
<dbReference type="Gene3D" id="1.20.5.1230">
    <property type="entry name" value="Apolipoprotein A-I"/>
    <property type="match status" value="1"/>
</dbReference>
<evidence type="ECO:0000256" key="3">
    <source>
        <dbReference type="SAM" id="Phobius"/>
    </source>
</evidence>
<evidence type="ECO:0000313" key="4">
    <source>
        <dbReference type="EMBL" id="JAT63106.1"/>
    </source>
</evidence>
<dbReference type="PANTHER" id="PTHR34360:SF1">
    <property type="entry name" value="OS08G0519400 PROTEIN"/>
    <property type="match status" value="1"/>
</dbReference>
<organism evidence="4">
    <name type="scientific">Anthurium amnicola</name>
    <dbReference type="NCBI Taxonomy" id="1678845"/>
    <lineage>
        <taxon>Eukaryota</taxon>
        <taxon>Viridiplantae</taxon>
        <taxon>Streptophyta</taxon>
        <taxon>Embryophyta</taxon>
        <taxon>Tracheophyta</taxon>
        <taxon>Spermatophyta</taxon>
        <taxon>Magnoliopsida</taxon>
        <taxon>Liliopsida</taxon>
        <taxon>Araceae</taxon>
        <taxon>Pothoideae</taxon>
        <taxon>Potheae</taxon>
        <taxon>Anthurium</taxon>
    </lineage>
</organism>
<keyword evidence="3" id="KW-0812">Transmembrane</keyword>
<accession>A0A1D1Z8A3</accession>
<protein>
    <submittedName>
        <fullName evidence="4">Apolipoprotein A-IV</fullName>
    </submittedName>
</protein>
<keyword evidence="3" id="KW-0472">Membrane</keyword>